<dbReference type="RefSeq" id="WP_055748030.1">
    <property type="nucleotide sequence ID" value="NZ_LJJB01000015.1"/>
</dbReference>
<dbReference type="PANTHER" id="PTHR30290">
    <property type="entry name" value="PERIPLASMIC BINDING COMPONENT OF ABC TRANSPORTER"/>
    <property type="match status" value="1"/>
</dbReference>
<dbReference type="Gene3D" id="3.10.105.10">
    <property type="entry name" value="Dipeptide-binding Protein, Domain 3"/>
    <property type="match status" value="1"/>
</dbReference>
<keyword evidence="5" id="KW-1185">Reference proteome</keyword>
<evidence type="ECO:0000313" key="5">
    <source>
        <dbReference type="Proteomes" id="UP000051063"/>
    </source>
</evidence>
<evidence type="ECO:0000259" key="3">
    <source>
        <dbReference type="Pfam" id="PF12793"/>
    </source>
</evidence>
<dbReference type="PANTHER" id="PTHR30290:SF72">
    <property type="entry name" value="HTH-TYPE TRANSCRIPTIONAL REGULATOR SGRR"/>
    <property type="match status" value="1"/>
</dbReference>
<feature type="domain" description="Transcriptional regulator SgrR N-terminal HTH" evidence="3">
    <location>
        <begin position="5"/>
        <end position="99"/>
    </location>
</feature>
<reference evidence="4 5" key="1">
    <citation type="submission" date="2015-09" db="EMBL/GenBank/DDBJ databases">
        <title>Genome sequencing project for genomic taxonomy and phylogenomics of Bacillus-like bacteria.</title>
        <authorList>
            <person name="Liu B."/>
            <person name="Wang J."/>
            <person name="Zhu Y."/>
            <person name="Liu G."/>
            <person name="Chen Q."/>
            <person name="Chen Z."/>
            <person name="Lan J."/>
            <person name="Che J."/>
            <person name="Ge C."/>
            <person name="Shi H."/>
            <person name="Pan Z."/>
            <person name="Liu X."/>
        </authorList>
    </citation>
    <scope>NUCLEOTIDE SEQUENCE [LARGE SCALE GENOMIC DNA]</scope>
    <source>
        <strain evidence="4 5">DSM 8552</strain>
    </source>
</reference>
<evidence type="ECO:0000313" key="4">
    <source>
        <dbReference type="EMBL" id="KQL43491.1"/>
    </source>
</evidence>
<keyword evidence="1" id="KW-0238">DNA-binding</keyword>
<dbReference type="Proteomes" id="UP000051063">
    <property type="component" value="Unassembled WGS sequence"/>
</dbReference>
<dbReference type="InterPro" id="IPR039424">
    <property type="entry name" value="SBP_5"/>
</dbReference>
<dbReference type="SUPFAM" id="SSF53850">
    <property type="entry name" value="Periplasmic binding protein-like II"/>
    <property type="match status" value="1"/>
</dbReference>
<feature type="domain" description="Solute-binding protein family 5" evidence="2">
    <location>
        <begin position="177"/>
        <end position="511"/>
    </location>
</feature>
<proteinExistence type="predicted"/>
<gene>
    <name evidence="4" type="ORF">AN963_29010</name>
</gene>
<dbReference type="Pfam" id="PF00496">
    <property type="entry name" value="SBP_bac_5"/>
    <property type="match status" value="1"/>
</dbReference>
<comment type="caution">
    <text evidence="4">The sequence shown here is derived from an EMBL/GenBank/DDBJ whole genome shotgun (WGS) entry which is preliminary data.</text>
</comment>
<evidence type="ECO:0008006" key="6">
    <source>
        <dbReference type="Google" id="ProtNLM"/>
    </source>
</evidence>
<dbReference type="CDD" id="cd08507">
    <property type="entry name" value="PBP2_SgrR_like"/>
    <property type="match status" value="1"/>
</dbReference>
<dbReference type="Pfam" id="PF12793">
    <property type="entry name" value="SgrR_N"/>
    <property type="match status" value="1"/>
</dbReference>
<accession>A0ABR5MZG8</accession>
<name>A0ABR5MZG8_BRECH</name>
<dbReference type="InterPro" id="IPR000914">
    <property type="entry name" value="SBP_5_dom"/>
</dbReference>
<dbReference type="InterPro" id="IPR025370">
    <property type="entry name" value="SgrR_HTH_N"/>
</dbReference>
<protein>
    <recommendedName>
        <fullName evidence="6">ABC transporter substrate-binding protein</fullName>
    </recommendedName>
</protein>
<dbReference type="EMBL" id="LJJB01000015">
    <property type="protein sequence ID" value="KQL43491.1"/>
    <property type="molecule type" value="Genomic_DNA"/>
</dbReference>
<dbReference type="Gene3D" id="3.40.190.10">
    <property type="entry name" value="Periplasmic binding protein-like II"/>
    <property type="match status" value="1"/>
</dbReference>
<sequence>MQIAYHYLRLRQHFSHVAEGVGQEVTLPELADIFCCTVRNAKMVVKQLVEQQWLDWIPGRGRGHTSRLVFLRTKEQIVLPISQAYVQQGDLEKAMMLLNEWRVSGKARERFFDWLSGQFGFRTEQGEMRTRDTLRMSFYRTIPALDPAFVGRVTESHMVKQIFDTLLRYDEKKGTFLPHLAHHWETNEEGTEWTFYLRKGVLFHHGRELTADDVVWTIQRIADPRTGSPYHWMLEDVEELIAVRDTIMRIRLKRSNRMLLSILASDRLSILPREVVQERGNQFAREPVGSGPFCLVENSEQMFILDAFPSYFLGRAHLDRVEIWIVPESRQKQEAIPSIAGEVHVLQPMLDKRGYRDTWQELQQMEKGCKFLAFNLNRSGPQQNPSFRDAIDRLLDREKMIREVGGRRYVPANGFILDWHQNGYVQPSVSVHEASERLAESGYQGETLKLYTYKGAGNEQDATWLQQYFRELGMSVELVIVPIEELNKPATLLKADMILAGEVFDDQLLLGMLEMYKSDRGLIRLLWDGKLREDIDQELDKLMLESEPQRQKMCLIRVEELLKESSAVLFLFHSLQQSAYHSALAGVSLNALGFVDYKDIWFKP</sequence>
<evidence type="ECO:0000256" key="1">
    <source>
        <dbReference type="ARBA" id="ARBA00023125"/>
    </source>
</evidence>
<organism evidence="4 5">
    <name type="scientific">Brevibacillus choshinensis</name>
    <dbReference type="NCBI Taxonomy" id="54911"/>
    <lineage>
        <taxon>Bacteria</taxon>
        <taxon>Bacillati</taxon>
        <taxon>Bacillota</taxon>
        <taxon>Bacilli</taxon>
        <taxon>Bacillales</taxon>
        <taxon>Paenibacillaceae</taxon>
        <taxon>Brevibacillus</taxon>
    </lineage>
</organism>
<evidence type="ECO:0000259" key="2">
    <source>
        <dbReference type="Pfam" id="PF00496"/>
    </source>
</evidence>